<dbReference type="Proteomes" id="UP001163603">
    <property type="component" value="Chromosome 12"/>
</dbReference>
<evidence type="ECO:0000313" key="2">
    <source>
        <dbReference type="Proteomes" id="UP001163603"/>
    </source>
</evidence>
<gene>
    <name evidence="1" type="ORF">Pint_10249</name>
</gene>
<reference evidence="2" key="1">
    <citation type="journal article" date="2023" name="G3 (Bethesda)">
        <title>Genome assembly and association tests identify interacting loci associated with vigor, precocity, and sex in interspecific pistachio rootstocks.</title>
        <authorList>
            <person name="Palmer W."/>
            <person name="Jacygrad E."/>
            <person name="Sagayaradj S."/>
            <person name="Cavanaugh K."/>
            <person name="Han R."/>
            <person name="Bertier L."/>
            <person name="Beede B."/>
            <person name="Kafkas S."/>
            <person name="Golino D."/>
            <person name="Preece J."/>
            <person name="Michelmore R."/>
        </authorList>
    </citation>
    <scope>NUCLEOTIDE SEQUENCE [LARGE SCALE GENOMIC DNA]</scope>
</reference>
<name>A0ACC0XKH1_9ROSI</name>
<evidence type="ECO:0000313" key="1">
    <source>
        <dbReference type="EMBL" id="KAJ0018156.1"/>
    </source>
</evidence>
<comment type="caution">
    <text evidence="1">The sequence shown here is derived from an EMBL/GenBank/DDBJ whole genome shotgun (WGS) entry which is preliminary data.</text>
</comment>
<keyword evidence="2" id="KW-1185">Reference proteome</keyword>
<proteinExistence type="predicted"/>
<protein>
    <submittedName>
        <fullName evidence="1">Uncharacterized protein</fullName>
    </submittedName>
</protein>
<organism evidence="1 2">
    <name type="scientific">Pistacia integerrima</name>
    <dbReference type="NCBI Taxonomy" id="434235"/>
    <lineage>
        <taxon>Eukaryota</taxon>
        <taxon>Viridiplantae</taxon>
        <taxon>Streptophyta</taxon>
        <taxon>Embryophyta</taxon>
        <taxon>Tracheophyta</taxon>
        <taxon>Spermatophyta</taxon>
        <taxon>Magnoliopsida</taxon>
        <taxon>eudicotyledons</taxon>
        <taxon>Gunneridae</taxon>
        <taxon>Pentapetalae</taxon>
        <taxon>rosids</taxon>
        <taxon>malvids</taxon>
        <taxon>Sapindales</taxon>
        <taxon>Anacardiaceae</taxon>
        <taxon>Pistacia</taxon>
    </lineage>
</organism>
<accession>A0ACC0XKH1</accession>
<dbReference type="EMBL" id="CM047747">
    <property type="protein sequence ID" value="KAJ0018156.1"/>
    <property type="molecule type" value="Genomic_DNA"/>
</dbReference>
<sequence>MISSFICHFAELAYAMKVTKKCDAYSFGVLALEVINGRHSGDIIPTLSSPFTWKNLLLNNVLDECLPLPPPTTQDQLIAIIKLTIDYLDSNPNFRPTMNMVSHMFSTTTNLP</sequence>